<reference evidence="2 3" key="1">
    <citation type="journal article" date="2012" name="J. Bacteriol.">
        <title>Complete genome sequence of Enterobacter aerogenes KCTC 2190.</title>
        <authorList>
            <person name="Shin S.H."/>
            <person name="Kim S."/>
            <person name="Kim J.Y."/>
            <person name="Lee S."/>
            <person name="Um Y."/>
            <person name="Oh M.K."/>
            <person name="Kim Y.R."/>
            <person name="Lee J."/>
            <person name="Yang K.S."/>
        </authorList>
    </citation>
    <scope>NUCLEOTIDE SEQUENCE [LARGE SCALE GENOMIC DNA]</scope>
    <source>
        <strain evidence="2 3">KCTC 2190</strain>
    </source>
</reference>
<keyword evidence="1" id="KW-0472">Membrane</keyword>
<dbReference type="HOGENOM" id="CLU_3232995_0_0_6"/>
<feature type="transmembrane region" description="Helical" evidence="1">
    <location>
        <begin position="21"/>
        <end position="42"/>
    </location>
</feature>
<evidence type="ECO:0000256" key="1">
    <source>
        <dbReference type="SAM" id="Phobius"/>
    </source>
</evidence>
<keyword evidence="1" id="KW-1133">Transmembrane helix</keyword>
<evidence type="ECO:0000313" key="3">
    <source>
        <dbReference type="Proteomes" id="UP000008881"/>
    </source>
</evidence>
<organism evidence="2 3">
    <name type="scientific">Klebsiella aerogenes (strain ATCC 13048 / DSM 30053 / CCUG 1429 / JCM 1235 / KCTC 2190 / NBRC 13534 / NCIMB 10102 / NCTC 10006 / CDC 819-56)</name>
    <name type="common">Enterobacter aerogenes</name>
    <dbReference type="NCBI Taxonomy" id="1028307"/>
    <lineage>
        <taxon>Bacteria</taxon>
        <taxon>Pseudomonadati</taxon>
        <taxon>Pseudomonadota</taxon>
        <taxon>Gammaproteobacteria</taxon>
        <taxon>Enterobacterales</taxon>
        <taxon>Enterobacteriaceae</taxon>
        <taxon>Klebsiella/Raoultella group</taxon>
        <taxon>Klebsiella</taxon>
    </lineage>
</organism>
<name>A0A0H3FSB3_KLEAK</name>
<protein>
    <submittedName>
        <fullName evidence="2">Uncharacterized protein</fullName>
    </submittedName>
</protein>
<dbReference type="KEGG" id="eae:EAE_18330"/>
<keyword evidence="1" id="KW-0812">Transmembrane</keyword>
<dbReference type="PATRIC" id="fig|1028307.3.peg.3663"/>
<accession>A0A0H3FSB3</accession>
<dbReference type="AlphaFoldDB" id="A0A0H3FSB3"/>
<proteinExistence type="predicted"/>
<evidence type="ECO:0000313" key="2">
    <source>
        <dbReference type="EMBL" id="AEG98573.1"/>
    </source>
</evidence>
<dbReference type="Proteomes" id="UP000008881">
    <property type="component" value="Chromosome"/>
</dbReference>
<sequence length="43" mass="5338">MYKSALFKRRFFLESAMLRRYRFELILILLIICALVATRFFLY</sequence>
<gene>
    <name evidence="2" type="ordered locus">EAE_18330</name>
</gene>
<dbReference type="EMBL" id="CP002824">
    <property type="protein sequence ID" value="AEG98573.1"/>
    <property type="molecule type" value="Genomic_DNA"/>
</dbReference>
<keyword evidence="3" id="KW-1185">Reference proteome</keyword>